<organism evidence="3">
    <name type="scientific">marine metagenome</name>
    <dbReference type="NCBI Taxonomy" id="408172"/>
    <lineage>
        <taxon>unclassified sequences</taxon>
        <taxon>metagenomes</taxon>
        <taxon>ecological metagenomes</taxon>
    </lineage>
</organism>
<sequence>MSRILVTGSEGLIGAALCRKLEKKYEIVHYDLKLKKNILNKKQFKKNLIGCVGVIHLAGESRVPRGFKYPVRTIKNNVVGTGNILGAIKEIDPKIWCIYGSSREVYGEKKKKFKETDLLNPINVYATTKYASELLMRNFCRNYGIETFVVRFSNVYGGLNDHKDRVIPKFMIQAMNNRNITVDGGKQVFDFVHVDEATDGVVKLVHQIISKKIKTKTSPLVTGKGTNIMELAKKIIKITKSNSKIEIKKSRD</sequence>
<evidence type="ECO:0000259" key="2">
    <source>
        <dbReference type="Pfam" id="PF01370"/>
    </source>
</evidence>
<dbReference type="SUPFAM" id="SSF51735">
    <property type="entry name" value="NAD(P)-binding Rossmann-fold domains"/>
    <property type="match status" value="1"/>
</dbReference>
<accession>A0A382XYL9</accession>
<name>A0A382XYL9_9ZZZZ</name>
<gene>
    <name evidence="3" type="ORF">METZ01_LOCUS429071</name>
</gene>
<dbReference type="Pfam" id="PF01370">
    <property type="entry name" value="Epimerase"/>
    <property type="match status" value="1"/>
</dbReference>
<feature type="domain" description="NAD-dependent epimerase/dehydratase" evidence="2">
    <location>
        <begin position="4"/>
        <end position="207"/>
    </location>
</feature>
<dbReference type="PANTHER" id="PTHR43000">
    <property type="entry name" value="DTDP-D-GLUCOSE 4,6-DEHYDRATASE-RELATED"/>
    <property type="match status" value="1"/>
</dbReference>
<dbReference type="CDD" id="cd08946">
    <property type="entry name" value="SDR_e"/>
    <property type="match status" value="1"/>
</dbReference>
<proteinExistence type="inferred from homology"/>
<protein>
    <recommendedName>
        <fullName evidence="2">NAD-dependent epimerase/dehydratase domain-containing protein</fullName>
    </recommendedName>
</protein>
<evidence type="ECO:0000256" key="1">
    <source>
        <dbReference type="ARBA" id="ARBA00007637"/>
    </source>
</evidence>
<dbReference type="Gene3D" id="3.40.50.720">
    <property type="entry name" value="NAD(P)-binding Rossmann-like Domain"/>
    <property type="match status" value="1"/>
</dbReference>
<dbReference type="EMBL" id="UINC01171578">
    <property type="protein sequence ID" value="SVD76217.1"/>
    <property type="molecule type" value="Genomic_DNA"/>
</dbReference>
<evidence type="ECO:0000313" key="3">
    <source>
        <dbReference type="EMBL" id="SVD76217.1"/>
    </source>
</evidence>
<feature type="non-terminal residue" evidence="3">
    <location>
        <position position="252"/>
    </location>
</feature>
<dbReference type="AlphaFoldDB" id="A0A382XYL9"/>
<dbReference type="InterPro" id="IPR001509">
    <property type="entry name" value="Epimerase_deHydtase"/>
</dbReference>
<dbReference type="InterPro" id="IPR036291">
    <property type="entry name" value="NAD(P)-bd_dom_sf"/>
</dbReference>
<reference evidence="3" key="1">
    <citation type="submission" date="2018-05" db="EMBL/GenBank/DDBJ databases">
        <authorList>
            <person name="Lanie J.A."/>
            <person name="Ng W.-L."/>
            <person name="Kazmierczak K.M."/>
            <person name="Andrzejewski T.M."/>
            <person name="Davidsen T.M."/>
            <person name="Wayne K.J."/>
            <person name="Tettelin H."/>
            <person name="Glass J.I."/>
            <person name="Rusch D."/>
            <person name="Podicherti R."/>
            <person name="Tsui H.-C.T."/>
            <person name="Winkler M.E."/>
        </authorList>
    </citation>
    <scope>NUCLEOTIDE SEQUENCE</scope>
</reference>
<comment type="similarity">
    <text evidence="1">Belongs to the NAD(P)-dependent epimerase/dehydratase family.</text>
</comment>